<organism evidence="2 3">
    <name type="scientific">Catellatospora bangladeshensis</name>
    <dbReference type="NCBI Taxonomy" id="310355"/>
    <lineage>
        <taxon>Bacteria</taxon>
        <taxon>Bacillati</taxon>
        <taxon>Actinomycetota</taxon>
        <taxon>Actinomycetes</taxon>
        <taxon>Micromonosporales</taxon>
        <taxon>Micromonosporaceae</taxon>
        <taxon>Catellatospora</taxon>
    </lineage>
</organism>
<proteinExistence type="predicted"/>
<feature type="transmembrane region" description="Helical" evidence="1">
    <location>
        <begin position="117"/>
        <end position="138"/>
    </location>
</feature>
<feature type="transmembrane region" description="Helical" evidence="1">
    <location>
        <begin position="378"/>
        <end position="400"/>
    </location>
</feature>
<dbReference type="EMBL" id="BONF01000002">
    <property type="protein sequence ID" value="GIF78911.1"/>
    <property type="molecule type" value="Genomic_DNA"/>
</dbReference>
<dbReference type="RefSeq" id="WP_203740696.1">
    <property type="nucleotide sequence ID" value="NZ_BONF01000002.1"/>
</dbReference>
<feature type="transmembrane region" description="Helical" evidence="1">
    <location>
        <begin position="421"/>
        <end position="444"/>
    </location>
</feature>
<evidence type="ECO:0000256" key="1">
    <source>
        <dbReference type="SAM" id="Phobius"/>
    </source>
</evidence>
<evidence type="ECO:0000313" key="2">
    <source>
        <dbReference type="EMBL" id="GIF78911.1"/>
    </source>
</evidence>
<protein>
    <submittedName>
        <fullName evidence="2">Uncharacterized protein</fullName>
    </submittedName>
</protein>
<feature type="transmembrane region" description="Helical" evidence="1">
    <location>
        <begin position="523"/>
        <end position="543"/>
    </location>
</feature>
<sequence>MAVPAAGAVRAARAATRARRAPADWYDRYFRVFGAAVLVLLLLGPFHGVLTRLAEPVAAADPAAARAGLALLVAYFAGLVALASLAGPIALSPADARWLLLSPLDRRAVLAPAARRAAALGVVAGAPTAAVAVRLLGLPEHGPLRLAATVLIGAAAGLTAICLATLAQPSAPAARRLRRVALAVTAVAVLTAAAPLLPTPTALAAAGTLSTSISPTPPAPATEIAPRAATSRVAEAAAVVTDAVPRGGSLPEMPLPGLLLAAGLAVAVAAVLALLVWRRLAGFPAGPVVEAAGRVGVATETAVGLEPSFLTRAVEQAYWRGRRLRSRRWPSWPGPLVLAWLDWRTLARRPLRPLALAVASALPAVLVTVWPAQAPVAVAASFLLALAAASAGTGGVRHDADSPALARLFGVRQPAADASRLALPSVLAAAWYAVALALLARAGVLPGGPWALFGPAAAPVLAVAAARLARRGHVDHASTPVVMPMTGSHIPTGWFIWCLTGLDVAVLGCLPLLWALAAPPADPYPPLLVQVIVSGAVVAVHLLRRRTR</sequence>
<dbReference type="Pfam" id="PF19814">
    <property type="entry name" value="DUF6297"/>
    <property type="match status" value="1"/>
</dbReference>
<evidence type="ECO:0000313" key="3">
    <source>
        <dbReference type="Proteomes" id="UP000601223"/>
    </source>
</evidence>
<accession>A0A8J3NH51</accession>
<feature type="transmembrane region" description="Helical" evidence="1">
    <location>
        <begin position="494"/>
        <end position="517"/>
    </location>
</feature>
<keyword evidence="3" id="KW-1185">Reference proteome</keyword>
<dbReference type="Proteomes" id="UP000601223">
    <property type="component" value="Unassembled WGS sequence"/>
</dbReference>
<gene>
    <name evidence="2" type="ORF">Cba03nite_02600</name>
</gene>
<feature type="transmembrane region" description="Helical" evidence="1">
    <location>
        <begin position="179"/>
        <end position="197"/>
    </location>
</feature>
<feature type="transmembrane region" description="Helical" evidence="1">
    <location>
        <begin position="144"/>
        <end position="167"/>
    </location>
</feature>
<dbReference type="InterPro" id="IPR046264">
    <property type="entry name" value="DUF6297"/>
</dbReference>
<keyword evidence="1" id="KW-1133">Transmembrane helix</keyword>
<dbReference type="AlphaFoldDB" id="A0A8J3NH51"/>
<feature type="transmembrane region" description="Helical" evidence="1">
    <location>
        <begin position="354"/>
        <end position="372"/>
    </location>
</feature>
<feature type="transmembrane region" description="Helical" evidence="1">
    <location>
        <begin position="255"/>
        <end position="277"/>
    </location>
</feature>
<comment type="caution">
    <text evidence="2">The sequence shown here is derived from an EMBL/GenBank/DDBJ whole genome shotgun (WGS) entry which is preliminary data.</text>
</comment>
<feature type="transmembrane region" description="Helical" evidence="1">
    <location>
        <begin position="29"/>
        <end position="49"/>
    </location>
</feature>
<name>A0A8J3NH51_9ACTN</name>
<reference evidence="2 3" key="1">
    <citation type="submission" date="2021-01" db="EMBL/GenBank/DDBJ databases">
        <title>Whole genome shotgun sequence of Catellatospora bangladeshensis NBRC 107357.</title>
        <authorList>
            <person name="Komaki H."/>
            <person name="Tamura T."/>
        </authorList>
    </citation>
    <scope>NUCLEOTIDE SEQUENCE [LARGE SCALE GENOMIC DNA]</scope>
    <source>
        <strain evidence="2 3">NBRC 107357</strain>
    </source>
</reference>
<feature type="transmembrane region" description="Helical" evidence="1">
    <location>
        <begin position="69"/>
        <end position="96"/>
    </location>
</feature>
<feature type="transmembrane region" description="Helical" evidence="1">
    <location>
        <begin position="450"/>
        <end position="469"/>
    </location>
</feature>
<keyword evidence="1" id="KW-0812">Transmembrane</keyword>
<keyword evidence="1" id="KW-0472">Membrane</keyword>